<proteinExistence type="predicted"/>
<reference evidence="3 4" key="1">
    <citation type="submission" date="2018-06" db="EMBL/GenBank/DDBJ databases">
        <title>Genomic Encyclopedia of Archaeal and Bacterial Type Strains, Phase II (KMG-II): from individual species to whole genera.</title>
        <authorList>
            <person name="Goeker M."/>
        </authorList>
    </citation>
    <scope>NUCLEOTIDE SEQUENCE [LARGE SCALE GENOMIC DNA]</scope>
    <source>
        <strain evidence="3 4">DSM 22011</strain>
    </source>
</reference>
<feature type="region of interest" description="Disordered" evidence="2">
    <location>
        <begin position="1"/>
        <end position="24"/>
    </location>
</feature>
<comment type="caution">
    <text evidence="3">The sequence shown here is derived from an EMBL/GenBank/DDBJ whole genome shotgun (WGS) entry which is preliminary data.</text>
</comment>
<gene>
    <name evidence="3" type="ORF">ATI53_10718</name>
</gene>
<keyword evidence="4" id="KW-1185">Reference proteome</keyword>
<keyword evidence="1" id="KW-0175">Coiled coil</keyword>
<dbReference type="AlphaFoldDB" id="A0A327XMY4"/>
<evidence type="ECO:0000313" key="4">
    <source>
        <dbReference type="Proteomes" id="UP000249165"/>
    </source>
</evidence>
<sequence>MEKTMADSELQIKSGSGDNMGQVTLAPLGEGLGDGLSMLETLLQGTDPALDIRQAQTLADALDGGSGPVLVVTMMPDRMLAQALAGGALPSQAVADWQTWADGQLALLRRARSRVLLLNEQALLTTPGVLTQALNQRLGCGFTDLPEPRPVPEDPQAPLHEILARHLLTSSPRLRAMAEELDASIVGSDMAVAADADRLDQAFAAAQSVPPSKPQPDLQPAEDTDALAASCQQLRNAVIELQHQLTDETVARDLLQADCDAMEIRIATLQEQAKLREAALGEEVLRLGREADDLREKTTSLRGGSDDRLRMLELELAAADETRRTQAGLVDAQQKDIDAQNNRLVALQGELDQARSELDHIHRSKSWAIAGAIRSIRYGFRK</sequence>
<organism evidence="3 4">
    <name type="scientific">Salipiger aestuarii</name>
    <dbReference type="NCBI Taxonomy" id="568098"/>
    <lineage>
        <taxon>Bacteria</taxon>
        <taxon>Pseudomonadati</taxon>
        <taxon>Pseudomonadota</taxon>
        <taxon>Alphaproteobacteria</taxon>
        <taxon>Rhodobacterales</taxon>
        <taxon>Roseobacteraceae</taxon>
        <taxon>Salipiger</taxon>
    </lineage>
</organism>
<dbReference type="Proteomes" id="UP000249165">
    <property type="component" value="Unassembled WGS sequence"/>
</dbReference>
<name>A0A327XMY4_9RHOB</name>
<protein>
    <submittedName>
        <fullName evidence="3">Uncharacterized protein</fullName>
    </submittedName>
</protein>
<evidence type="ECO:0000256" key="2">
    <source>
        <dbReference type="SAM" id="MobiDB-lite"/>
    </source>
</evidence>
<feature type="coiled-coil region" evidence="1">
    <location>
        <begin position="330"/>
        <end position="364"/>
    </location>
</feature>
<accession>A0A327XMY4</accession>
<feature type="compositionally biased region" description="Polar residues" evidence="2">
    <location>
        <begin position="11"/>
        <end position="22"/>
    </location>
</feature>
<evidence type="ECO:0000256" key="1">
    <source>
        <dbReference type="SAM" id="Coils"/>
    </source>
</evidence>
<evidence type="ECO:0000313" key="3">
    <source>
        <dbReference type="EMBL" id="RAK09296.1"/>
    </source>
</evidence>
<dbReference type="EMBL" id="QLMG01000071">
    <property type="protein sequence ID" value="RAK09296.1"/>
    <property type="molecule type" value="Genomic_DNA"/>
</dbReference>